<protein>
    <submittedName>
        <fullName evidence="2">Guanine nucleotide exchange factor VAV3</fullName>
    </submittedName>
</protein>
<reference evidence="2" key="1">
    <citation type="submission" date="2020-07" db="EMBL/GenBank/DDBJ databases">
        <title>The High-quality genome of the commercially important snow crab, Chionoecetes opilio.</title>
        <authorList>
            <person name="Jeong J.-H."/>
            <person name="Ryu S."/>
        </authorList>
    </citation>
    <scope>NUCLEOTIDE SEQUENCE</scope>
    <source>
        <strain evidence="2">MADBK_172401_WGS</strain>
        <tissue evidence="2">Digestive gland</tissue>
    </source>
</reference>
<keyword evidence="3" id="KW-1185">Reference proteome</keyword>
<sequence>MAGEEQWAQCCEWFKSVGLIASDHLLATNQAKLSDLCRFLRDGVMLCKLLFQLDRNSIDLRSINQRPQKAQAVN</sequence>
<accession>A0A8J5CKT0</accession>
<name>A0A8J5CKT0_CHIOP</name>
<evidence type="ECO:0000259" key="1">
    <source>
        <dbReference type="PROSITE" id="PS50021"/>
    </source>
</evidence>
<dbReference type="OrthoDB" id="5340910at2759"/>
<dbReference type="PROSITE" id="PS50021">
    <property type="entry name" value="CH"/>
    <property type="match status" value="1"/>
</dbReference>
<gene>
    <name evidence="2" type="primary">VAV3</name>
    <name evidence="2" type="ORF">GWK47_013768</name>
</gene>
<dbReference type="Proteomes" id="UP000770661">
    <property type="component" value="Unassembled WGS sequence"/>
</dbReference>
<dbReference type="InterPro" id="IPR001715">
    <property type="entry name" value="CH_dom"/>
</dbReference>
<evidence type="ECO:0000313" key="2">
    <source>
        <dbReference type="EMBL" id="KAG0714615.1"/>
    </source>
</evidence>
<dbReference type="EMBL" id="JACEEZ010020382">
    <property type="protein sequence ID" value="KAG0714615.1"/>
    <property type="molecule type" value="Genomic_DNA"/>
</dbReference>
<dbReference type="AlphaFoldDB" id="A0A8J5CKT0"/>
<evidence type="ECO:0000313" key="3">
    <source>
        <dbReference type="Proteomes" id="UP000770661"/>
    </source>
</evidence>
<organism evidence="2 3">
    <name type="scientific">Chionoecetes opilio</name>
    <name type="common">Atlantic snow crab</name>
    <name type="synonym">Cancer opilio</name>
    <dbReference type="NCBI Taxonomy" id="41210"/>
    <lineage>
        <taxon>Eukaryota</taxon>
        <taxon>Metazoa</taxon>
        <taxon>Ecdysozoa</taxon>
        <taxon>Arthropoda</taxon>
        <taxon>Crustacea</taxon>
        <taxon>Multicrustacea</taxon>
        <taxon>Malacostraca</taxon>
        <taxon>Eumalacostraca</taxon>
        <taxon>Eucarida</taxon>
        <taxon>Decapoda</taxon>
        <taxon>Pleocyemata</taxon>
        <taxon>Brachyura</taxon>
        <taxon>Eubrachyura</taxon>
        <taxon>Majoidea</taxon>
        <taxon>Majidae</taxon>
        <taxon>Chionoecetes</taxon>
    </lineage>
</organism>
<proteinExistence type="predicted"/>
<dbReference type="InterPro" id="IPR036872">
    <property type="entry name" value="CH_dom_sf"/>
</dbReference>
<dbReference type="GO" id="GO:0016477">
    <property type="term" value="P:cell migration"/>
    <property type="evidence" value="ECO:0007669"/>
    <property type="project" value="TreeGrafter"/>
</dbReference>
<feature type="domain" description="Calponin-homology (CH)" evidence="1">
    <location>
        <begin position="4"/>
        <end position="74"/>
    </location>
</feature>
<comment type="caution">
    <text evidence="2">The sequence shown here is derived from an EMBL/GenBank/DDBJ whole genome shotgun (WGS) entry which is preliminary data.</text>
</comment>
<dbReference type="SUPFAM" id="SSF47576">
    <property type="entry name" value="Calponin-homology domain, CH-domain"/>
    <property type="match status" value="1"/>
</dbReference>
<dbReference type="Gene3D" id="1.10.418.10">
    <property type="entry name" value="Calponin-like domain"/>
    <property type="match status" value="1"/>
</dbReference>
<dbReference type="PANTHER" id="PTHR45818">
    <property type="entry name" value="PROTEIN VAV"/>
    <property type="match status" value="1"/>
</dbReference>
<dbReference type="GO" id="GO:0005085">
    <property type="term" value="F:guanyl-nucleotide exchange factor activity"/>
    <property type="evidence" value="ECO:0007669"/>
    <property type="project" value="TreeGrafter"/>
</dbReference>
<dbReference type="GO" id="GO:0005737">
    <property type="term" value="C:cytoplasm"/>
    <property type="evidence" value="ECO:0007669"/>
    <property type="project" value="TreeGrafter"/>
</dbReference>
<dbReference type="PANTHER" id="PTHR45818:SF3">
    <property type="entry name" value="PROTEIN VAV"/>
    <property type="match status" value="1"/>
</dbReference>